<name>A0A8J5XCI3_DIALT</name>
<comment type="caution">
    <text evidence="2">The sequence shown here is derived from an EMBL/GenBank/DDBJ whole genome shotgun (WGS) entry which is preliminary data.</text>
</comment>
<reference evidence="2" key="1">
    <citation type="submission" date="2021-05" db="EMBL/GenBank/DDBJ databases">
        <title>The genome of the haptophyte Pavlova lutheri (Diacronema luteri, Pavlovales) - a model for lipid biosynthesis in eukaryotic algae.</title>
        <authorList>
            <person name="Hulatt C.J."/>
            <person name="Posewitz M.C."/>
        </authorList>
    </citation>
    <scope>NUCLEOTIDE SEQUENCE</scope>
    <source>
        <strain evidence="2">NIVA-4/92</strain>
    </source>
</reference>
<dbReference type="OrthoDB" id="3247158at2759"/>
<proteinExistence type="predicted"/>
<keyword evidence="3" id="KW-1185">Reference proteome</keyword>
<evidence type="ECO:0000313" key="2">
    <source>
        <dbReference type="EMBL" id="KAG8461128.1"/>
    </source>
</evidence>
<dbReference type="Proteomes" id="UP000751190">
    <property type="component" value="Unassembled WGS sequence"/>
</dbReference>
<feature type="region of interest" description="Disordered" evidence="1">
    <location>
        <begin position="266"/>
        <end position="285"/>
    </location>
</feature>
<feature type="region of interest" description="Disordered" evidence="1">
    <location>
        <begin position="227"/>
        <end position="250"/>
    </location>
</feature>
<dbReference type="EMBL" id="JAGTXO010000028">
    <property type="protein sequence ID" value="KAG8461128.1"/>
    <property type="molecule type" value="Genomic_DNA"/>
</dbReference>
<dbReference type="AlphaFoldDB" id="A0A8J5XCI3"/>
<gene>
    <name evidence="2" type="ORF">KFE25_003697</name>
</gene>
<organism evidence="2 3">
    <name type="scientific">Diacronema lutheri</name>
    <name type="common">Unicellular marine alga</name>
    <name type="synonym">Monochrysis lutheri</name>
    <dbReference type="NCBI Taxonomy" id="2081491"/>
    <lineage>
        <taxon>Eukaryota</taxon>
        <taxon>Haptista</taxon>
        <taxon>Haptophyta</taxon>
        <taxon>Pavlovophyceae</taxon>
        <taxon>Pavlovales</taxon>
        <taxon>Pavlovaceae</taxon>
        <taxon>Diacronema</taxon>
    </lineage>
</organism>
<feature type="compositionally biased region" description="Low complexity" evidence="1">
    <location>
        <begin position="234"/>
        <end position="250"/>
    </location>
</feature>
<evidence type="ECO:0000256" key="1">
    <source>
        <dbReference type="SAM" id="MobiDB-lite"/>
    </source>
</evidence>
<evidence type="ECO:0000313" key="3">
    <source>
        <dbReference type="Proteomes" id="UP000751190"/>
    </source>
</evidence>
<accession>A0A8J5XCI3</accession>
<protein>
    <submittedName>
        <fullName evidence="2">Uncharacterized protein</fullName>
    </submittedName>
</protein>
<sequence>MASDLGVNTSARFWWRALTDVDPITLEPLKRLRYPPFPLRADATVCTWFDGHVLGTYLISTGNFTHPLSRRELTREDCLALDAYLVQHRLGKADVTTAYDNREDYNKTPTRENRIATLQAAATDLLTSLFASVSARDRPAVVDGAADGSAAAERAAADAARAVDPSHFSDEAHFPTLLSEAAAAAGGGSASLGSSWATGASASLTNGALRGPAARINFSSAEQFPSLGGGGSANGAAEPPTTPAGWAAAGARAAAAPSRAVAAPPSAAARAAPGPPSSADFPSLGGVIGGGGGGLRGGVRSLSGCSGRAPWAEAAQLPATAARKKAGAPLPHGATAFDYDDNEYVRKPAPDAAGGVDGAVGGASAAAVVRKAQGGGAPPRVDDEASFPGLAAAAAAAAAAAVAAAPLPPPASPQLGEISQRTAAALASIRAALAERAAGREARSAARLVAAGEAEVRRLCARLQSGEASADAFVSRFEVVVGGRDAAAALLPHVVALLPDAQGRKAVGFRYADVYLREGG</sequence>